<name>A0A380PWA7_YERFR</name>
<dbReference type="GeneID" id="57905001"/>
<evidence type="ECO:0000313" key="2">
    <source>
        <dbReference type="Proteomes" id="UP000254835"/>
    </source>
</evidence>
<dbReference type="RefSeq" id="WP_032911348.1">
    <property type="nucleotide sequence ID" value="NZ_CP023964.1"/>
</dbReference>
<evidence type="ECO:0000313" key="1">
    <source>
        <dbReference type="EMBL" id="SUP77875.1"/>
    </source>
</evidence>
<sequence>MSILVSLVATQEKASNAEPNHSDNANSSISEPKIISDTLTISDFETEVNELGKQNSYVYKDANGNVRKNVIILYKYGAFYFLHETNYAFSNNPSDELYRASVNIEVYSNGDIISSHHLSYTEEQKITDSVNKYYSYYQNYTEVHIERDIKNNHTTEIVTEVDSGGGSKYVKVAYHNKDGHLTKVVEEYRANGILTKEIETKYTVSDSNTGEDYKSATITTLYLKSGAVNIQTDYLDKYGKKKSTINKTTHRNGWKAVNVTRYNYHYKNNKHTINMFEVCKLNDVLYKTVETKSNVSDSNTGEIYKSFILTTRYTPKGKVYSTCREDFDGQGNKIESNEINTSNEIKTKYKISDSNSGKNYKSSVATTYYGPLGEEHIDSDYFDEQENKIKNVHETDHKNDSKNVKITNYNYNQQITKEVEEHYVNDLLIKRVKTKYTVSDGDTGKTDKSVVITTHYGPEGEGDIKKIKSECLDKQGNIIKTNLKVYIDNVVDKENIIEYAILDSNANRRYKSVTTFITYSVNGGSKVVSECFNMQGNIIKYSEMLYINHILKGASENYFNDSGVRERNVTINTNYDTDGNVSGYSEIEYKYNKSKDILGRQNKEYDIYGQEIINIKDRTINTFANVGPDINSLIGAMGSFLAQESPLSSIDFYVESNMLNTFVTADNPSSIQQ</sequence>
<dbReference type="OrthoDB" id="9989259at2"/>
<dbReference type="EMBL" id="UHJA01000001">
    <property type="protein sequence ID" value="SUP77875.1"/>
    <property type="molecule type" value="Genomic_DNA"/>
</dbReference>
<dbReference type="Proteomes" id="UP000254835">
    <property type="component" value="Unassembled WGS sequence"/>
</dbReference>
<dbReference type="AlphaFoldDB" id="A0A380PWA7"/>
<protein>
    <submittedName>
        <fullName evidence="1">Uncharacterized protein</fullName>
    </submittedName>
</protein>
<accession>A0A380PWA7</accession>
<reference evidence="1 2" key="1">
    <citation type="submission" date="2018-06" db="EMBL/GenBank/DDBJ databases">
        <authorList>
            <consortium name="Pathogen Informatics"/>
            <person name="Doyle S."/>
        </authorList>
    </citation>
    <scope>NUCLEOTIDE SEQUENCE [LARGE SCALE GENOMIC DNA]</scope>
    <source>
        <strain evidence="1 2">NCTC11470</strain>
    </source>
</reference>
<gene>
    <name evidence="1" type="ORF">NCTC11470_02961</name>
</gene>
<proteinExistence type="predicted"/>
<organism evidence="1 2">
    <name type="scientific">Yersinia frederiksenii</name>
    <dbReference type="NCBI Taxonomy" id="29484"/>
    <lineage>
        <taxon>Bacteria</taxon>
        <taxon>Pseudomonadati</taxon>
        <taxon>Pseudomonadota</taxon>
        <taxon>Gammaproteobacteria</taxon>
        <taxon>Enterobacterales</taxon>
        <taxon>Yersiniaceae</taxon>
        <taxon>Yersinia</taxon>
    </lineage>
</organism>